<evidence type="ECO:0000313" key="5">
    <source>
        <dbReference type="Proteomes" id="UP001610432"/>
    </source>
</evidence>
<gene>
    <name evidence="4" type="ORF">BJX67DRAFT_377907</name>
</gene>
<evidence type="ECO:0000256" key="2">
    <source>
        <dbReference type="SAM" id="Phobius"/>
    </source>
</evidence>
<reference evidence="4 5" key="1">
    <citation type="submission" date="2024-07" db="EMBL/GenBank/DDBJ databases">
        <title>Section-level genome sequencing and comparative genomics of Aspergillus sections Usti and Cavernicolus.</title>
        <authorList>
            <consortium name="Lawrence Berkeley National Laboratory"/>
            <person name="Nybo J.L."/>
            <person name="Vesth T.C."/>
            <person name="Theobald S."/>
            <person name="Frisvad J.C."/>
            <person name="Larsen T.O."/>
            <person name="Kjaerboelling I."/>
            <person name="Rothschild-Mancinelli K."/>
            <person name="Lyhne E.K."/>
            <person name="Kogle M.E."/>
            <person name="Barry K."/>
            <person name="Clum A."/>
            <person name="Na H."/>
            <person name="Ledsgaard L."/>
            <person name="Lin J."/>
            <person name="Lipzen A."/>
            <person name="Kuo A."/>
            <person name="Riley R."/>
            <person name="Mondo S."/>
            <person name="Labutti K."/>
            <person name="Haridas S."/>
            <person name="Pangalinan J."/>
            <person name="Salamov A.A."/>
            <person name="Simmons B.A."/>
            <person name="Magnuson J.K."/>
            <person name="Chen J."/>
            <person name="Drula E."/>
            <person name="Henrissat B."/>
            <person name="Wiebenga A."/>
            <person name="Lubbers R.J."/>
            <person name="Gomes A.C."/>
            <person name="Macurrencykelacurrency M.R."/>
            <person name="Stajich J."/>
            <person name="Grigoriev I.V."/>
            <person name="Mortensen U.H."/>
            <person name="De Vries R.P."/>
            <person name="Baker S.E."/>
            <person name="Andersen M.R."/>
        </authorList>
    </citation>
    <scope>NUCLEOTIDE SEQUENCE [LARGE SCALE GENOMIC DNA]</scope>
    <source>
        <strain evidence="4 5">CBS 449.75</strain>
    </source>
</reference>
<dbReference type="GeneID" id="98147299"/>
<dbReference type="RefSeq" id="XP_070889530.1">
    <property type="nucleotide sequence ID" value="XM_071032227.1"/>
</dbReference>
<evidence type="ECO:0000256" key="1">
    <source>
        <dbReference type="SAM" id="MobiDB-lite"/>
    </source>
</evidence>
<feature type="transmembrane region" description="Helical" evidence="2">
    <location>
        <begin position="101"/>
        <end position="123"/>
    </location>
</feature>
<sequence length="269" mass="28824">MAAGLPIAQLVLYSPLTLAVLYVLCTHDRHGVLAWAYLLAFCILRLSGNALAINDPHNAGAQIISSIGLSPLLLCIDGVLHEARVLCIPSLNRKLEYTFIAFFHVLVATGVAMVGVGAGGLVSDTPTDSDLSDVKVGMALLEAAWAILVLWALWTLWTGWGGMTNDAAKDRGSQGGILLNAVLIALPLIEISVVYTLVAEYTQRADLSPTTGTLAVRVVLGFLPELIAALILVVAGIRTGDLHRETKKQTMHGRKSRARSRSVRRDAWV</sequence>
<feature type="transmembrane region" description="Helical" evidence="2">
    <location>
        <begin position="218"/>
        <end position="237"/>
    </location>
</feature>
<evidence type="ECO:0000313" key="4">
    <source>
        <dbReference type="EMBL" id="KAL2870551.1"/>
    </source>
</evidence>
<dbReference type="PANTHER" id="PTHR42109:SF3">
    <property type="entry name" value="INTEGRAL MEMBRANE PROTEIN (AFU_ORTHOLOGUE AFUA_5G00100)"/>
    <property type="match status" value="1"/>
</dbReference>
<evidence type="ECO:0000259" key="3">
    <source>
        <dbReference type="Pfam" id="PF24800"/>
    </source>
</evidence>
<proteinExistence type="predicted"/>
<feature type="transmembrane region" description="Helical" evidence="2">
    <location>
        <begin position="59"/>
        <end position="80"/>
    </location>
</feature>
<dbReference type="EMBL" id="JBFXLQ010000005">
    <property type="protein sequence ID" value="KAL2870551.1"/>
    <property type="molecule type" value="Genomic_DNA"/>
</dbReference>
<dbReference type="InterPro" id="IPR056119">
    <property type="entry name" value="DUF7702"/>
</dbReference>
<feature type="transmembrane region" description="Helical" evidence="2">
    <location>
        <begin position="143"/>
        <end position="163"/>
    </location>
</feature>
<dbReference type="Pfam" id="PF24800">
    <property type="entry name" value="DUF7702"/>
    <property type="match status" value="1"/>
</dbReference>
<feature type="transmembrane region" description="Helical" evidence="2">
    <location>
        <begin position="175"/>
        <end position="198"/>
    </location>
</feature>
<keyword evidence="2" id="KW-0472">Membrane</keyword>
<dbReference type="Proteomes" id="UP001610432">
    <property type="component" value="Unassembled WGS sequence"/>
</dbReference>
<feature type="compositionally biased region" description="Basic residues" evidence="1">
    <location>
        <begin position="249"/>
        <end position="262"/>
    </location>
</feature>
<organism evidence="4 5">
    <name type="scientific">Aspergillus lucknowensis</name>
    <dbReference type="NCBI Taxonomy" id="176173"/>
    <lineage>
        <taxon>Eukaryota</taxon>
        <taxon>Fungi</taxon>
        <taxon>Dikarya</taxon>
        <taxon>Ascomycota</taxon>
        <taxon>Pezizomycotina</taxon>
        <taxon>Eurotiomycetes</taxon>
        <taxon>Eurotiomycetidae</taxon>
        <taxon>Eurotiales</taxon>
        <taxon>Aspergillaceae</taxon>
        <taxon>Aspergillus</taxon>
        <taxon>Aspergillus subgen. Nidulantes</taxon>
    </lineage>
</organism>
<name>A0ABR4M1F3_9EURO</name>
<keyword evidence="2" id="KW-1133">Transmembrane helix</keyword>
<protein>
    <recommendedName>
        <fullName evidence="3">DUF7702 domain-containing protein</fullName>
    </recommendedName>
</protein>
<dbReference type="PANTHER" id="PTHR42109">
    <property type="entry name" value="UNPLACED GENOMIC SCAFFOLD UM_SCAF_CONTIG_1.265, WHOLE GENOME SHOTGUN SEQUENCE"/>
    <property type="match status" value="1"/>
</dbReference>
<feature type="region of interest" description="Disordered" evidence="1">
    <location>
        <begin position="245"/>
        <end position="269"/>
    </location>
</feature>
<accession>A0ABR4M1F3</accession>
<keyword evidence="2" id="KW-0812">Transmembrane</keyword>
<feature type="transmembrane region" description="Helical" evidence="2">
    <location>
        <begin position="32"/>
        <end position="53"/>
    </location>
</feature>
<keyword evidence="5" id="KW-1185">Reference proteome</keyword>
<feature type="transmembrane region" description="Helical" evidence="2">
    <location>
        <begin position="6"/>
        <end position="25"/>
    </location>
</feature>
<comment type="caution">
    <text evidence="4">The sequence shown here is derived from an EMBL/GenBank/DDBJ whole genome shotgun (WGS) entry which is preliminary data.</text>
</comment>
<feature type="domain" description="DUF7702" evidence="3">
    <location>
        <begin position="4"/>
        <end position="238"/>
    </location>
</feature>